<feature type="region of interest" description="Disordered" evidence="2">
    <location>
        <begin position="454"/>
        <end position="485"/>
    </location>
</feature>
<feature type="region of interest" description="Disordered" evidence="2">
    <location>
        <begin position="357"/>
        <end position="398"/>
    </location>
</feature>
<organism evidence="3 4">
    <name type="scientific">Leishmania donovani</name>
    <dbReference type="NCBI Taxonomy" id="5661"/>
    <lineage>
        <taxon>Eukaryota</taxon>
        <taxon>Discoba</taxon>
        <taxon>Euglenozoa</taxon>
        <taxon>Kinetoplastea</taxon>
        <taxon>Metakinetoplastina</taxon>
        <taxon>Trypanosomatida</taxon>
        <taxon>Trypanosomatidae</taxon>
        <taxon>Leishmaniinae</taxon>
        <taxon>Leishmania</taxon>
    </lineage>
</organism>
<dbReference type="VEuPathDB" id="TriTrypDB:LdCL_040016300"/>
<evidence type="ECO:0000256" key="1">
    <source>
        <dbReference type="SAM" id="Coils"/>
    </source>
</evidence>
<feature type="compositionally biased region" description="Basic and acidic residues" evidence="2">
    <location>
        <begin position="73"/>
        <end position="95"/>
    </location>
</feature>
<sequence length="485" mass="50282">MSDASASPSPSVEPSPEFTLRDYVVHQRVLQQLLRSQPVWLLDDVLSLRYRARLRLCLSPRPQLHFTEDAEDDPHSFETDRPSSKHHDAAEHGDSDSQASAMDDGYPVVPLTPACSIEPAAEAGEACGGGLRLRIAPGAACGAAASADSLSFLIIPASTAAGLTSASAWVTVLRRLCRLSSAPPRVSGVVDAANRLKGGWGTLSAPCHADPVSADQNGAVTPSAINEGDEGMLPIATPTPSSCNGYASSPAPVEAPPVSSPAHLMAGAILDRDVEEDRRQLERLTEALRARTREAAELKAQLRQVTTTTPSLASARLDPTLSTRSAVVDSTAAATPAAVAAGEEVERPPTMAHVGSGLVPALQGFPPHLAEMSSEDDDDDESGGDDDEGGSSGERGTGLAARNCFRSNASSAAFVLSEDSARPQAPRSGHVCNLGSLGPTCGDEDALRIYNEIHGGHSSSCSSDRRSSSSSMSSATSVSMPQPAG</sequence>
<evidence type="ECO:0000313" key="3">
    <source>
        <dbReference type="EMBL" id="CAC5427239.1"/>
    </source>
</evidence>
<feature type="region of interest" description="Disordered" evidence="2">
    <location>
        <begin position="67"/>
        <end position="103"/>
    </location>
</feature>
<dbReference type="Proteomes" id="UP000601710">
    <property type="component" value="Chromosome 4"/>
</dbReference>
<proteinExistence type="predicted"/>
<keyword evidence="1" id="KW-0175">Coiled coil</keyword>
<dbReference type="EMBL" id="LR812624">
    <property type="protein sequence ID" value="CAC5427239.1"/>
    <property type="molecule type" value="Genomic_DNA"/>
</dbReference>
<feature type="compositionally biased region" description="Acidic residues" evidence="2">
    <location>
        <begin position="373"/>
        <end position="389"/>
    </location>
</feature>
<gene>
    <name evidence="3" type="ORF">LDHU3_04.1320</name>
</gene>
<protein>
    <submittedName>
        <fullName evidence="3">Hypothetical_protein_conserved</fullName>
    </submittedName>
</protein>
<feature type="compositionally biased region" description="Low complexity" evidence="2">
    <location>
        <begin position="458"/>
        <end position="479"/>
    </location>
</feature>
<evidence type="ECO:0000313" key="4">
    <source>
        <dbReference type="Proteomes" id="UP000601710"/>
    </source>
</evidence>
<reference evidence="3" key="1">
    <citation type="submission" date="2020-06" db="EMBL/GenBank/DDBJ databases">
        <authorList>
            <person name="Camacho E."/>
            <person name="Gonzalez-de la Fuente S."/>
            <person name="Rastrojo A."/>
            <person name="Peiro-Pastor R."/>
            <person name="Solana JC."/>
            <person name="Tabera L."/>
            <person name="Gamarro F."/>
            <person name="Carrasco-Ramiro F."/>
            <person name="Requena JM."/>
            <person name="Aguado B."/>
        </authorList>
    </citation>
    <scope>NUCLEOTIDE SEQUENCE</scope>
</reference>
<evidence type="ECO:0000256" key="2">
    <source>
        <dbReference type="SAM" id="MobiDB-lite"/>
    </source>
</evidence>
<dbReference type="VEuPathDB" id="TriTrypDB:LDHU3_04.1320"/>
<feature type="coiled-coil region" evidence="1">
    <location>
        <begin position="274"/>
        <end position="301"/>
    </location>
</feature>
<dbReference type="VEuPathDB" id="TriTrypDB:LdBPK_041060.1"/>
<name>A0A6J8F6I8_LEIDO</name>
<dbReference type="AlphaFoldDB" id="A0A6J8F6I8"/>
<accession>A0A6J8F6I8</accession>